<comment type="caution">
    <text evidence="2">The sequence shown here is derived from an EMBL/GenBank/DDBJ whole genome shotgun (WGS) entry which is preliminary data.</text>
</comment>
<reference evidence="2 3" key="2">
    <citation type="journal article" date="2017" name="Front. Plant Sci.">
        <title>Gene Classification and Mining of Molecular Markers Useful in Red Clover (Trifolium pratense) Breeding.</title>
        <authorList>
            <person name="Istvanek J."/>
            <person name="Dluhosova J."/>
            <person name="Dluhos P."/>
            <person name="Patkova L."/>
            <person name="Nedelnik J."/>
            <person name="Repkova J."/>
        </authorList>
    </citation>
    <scope>NUCLEOTIDE SEQUENCE [LARGE SCALE GENOMIC DNA]</scope>
    <source>
        <strain evidence="3">cv. Tatra</strain>
        <tissue evidence="2">Young leaves</tissue>
    </source>
</reference>
<dbReference type="InterPro" id="IPR004480">
    <property type="entry name" value="Monothiol_GRX-rel"/>
</dbReference>
<evidence type="ECO:0000313" key="2">
    <source>
        <dbReference type="EMBL" id="PNX88033.1"/>
    </source>
</evidence>
<dbReference type="PANTHER" id="PTHR10293:SF73">
    <property type="entry name" value="GLUTAREDOXIN-3"/>
    <property type="match status" value="1"/>
</dbReference>
<dbReference type="GO" id="GO:0005829">
    <property type="term" value="C:cytosol"/>
    <property type="evidence" value="ECO:0007669"/>
    <property type="project" value="TreeGrafter"/>
</dbReference>
<accession>A0A2K3MB79</accession>
<reference evidence="2 3" key="1">
    <citation type="journal article" date="2014" name="Am. J. Bot.">
        <title>Genome assembly and annotation for red clover (Trifolium pratense; Fabaceae).</title>
        <authorList>
            <person name="Istvanek J."/>
            <person name="Jaros M."/>
            <person name="Krenek A."/>
            <person name="Repkova J."/>
        </authorList>
    </citation>
    <scope>NUCLEOTIDE SEQUENCE [LARGE SCALE GENOMIC DNA]</scope>
    <source>
        <strain evidence="3">cv. Tatra</strain>
        <tissue evidence="2">Young leaves</tissue>
    </source>
</reference>
<organism evidence="2 3">
    <name type="scientific">Trifolium pratense</name>
    <name type="common">Red clover</name>
    <dbReference type="NCBI Taxonomy" id="57577"/>
    <lineage>
        <taxon>Eukaryota</taxon>
        <taxon>Viridiplantae</taxon>
        <taxon>Streptophyta</taxon>
        <taxon>Embryophyta</taxon>
        <taxon>Tracheophyta</taxon>
        <taxon>Spermatophyta</taxon>
        <taxon>Magnoliopsida</taxon>
        <taxon>eudicotyledons</taxon>
        <taxon>Gunneridae</taxon>
        <taxon>Pentapetalae</taxon>
        <taxon>rosids</taxon>
        <taxon>fabids</taxon>
        <taxon>Fabales</taxon>
        <taxon>Fabaceae</taxon>
        <taxon>Papilionoideae</taxon>
        <taxon>50 kb inversion clade</taxon>
        <taxon>NPAAA clade</taxon>
        <taxon>Hologalegina</taxon>
        <taxon>IRL clade</taxon>
        <taxon>Trifolieae</taxon>
        <taxon>Trifolium</taxon>
    </lineage>
</organism>
<evidence type="ECO:0000313" key="3">
    <source>
        <dbReference type="Proteomes" id="UP000236291"/>
    </source>
</evidence>
<evidence type="ECO:0000259" key="1">
    <source>
        <dbReference type="PROSITE" id="PS51352"/>
    </source>
</evidence>
<dbReference type="EMBL" id="ASHM01055416">
    <property type="protein sequence ID" value="PNX88033.1"/>
    <property type="molecule type" value="Genomic_DNA"/>
</dbReference>
<dbReference type="GO" id="GO:0005634">
    <property type="term" value="C:nucleus"/>
    <property type="evidence" value="ECO:0007669"/>
    <property type="project" value="TreeGrafter"/>
</dbReference>
<protein>
    <submittedName>
        <fullName evidence="2">Monothiol glutaredoxin-S17-like protein</fullName>
    </submittedName>
</protein>
<dbReference type="SUPFAM" id="SSF52833">
    <property type="entry name" value="Thioredoxin-like"/>
    <property type="match status" value="1"/>
</dbReference>
<name>A0A2K3MB79_TRIPR</name>
<proteinExistence type="predicted"/>
<sequence>MGGSVRDVKSKAELDEAVSGGSPVVLHFWASWCEASKHMDQLVSHLATDFPHTHFLRVEAEEQPEISETYSVSAVPFFVFFKVIDRFVSVINYVDSVN</sequence>
<dbReference type="PROSITE" id="PS51352">
    <property type="entry name" value="THIOREDOXIN_2"/>
    <property type="match status" value="1"/>
</dbReference>
<dbReference type="Pfam" id="PF00085">
    <property type="entry name" value="Thioredoxin"/>
    <property type="match status" value="1"/>
</dbReference>
<gene>
    <name evidence="2" type="ORF">L195_g044133</name>
</gene>
<dbReference type="AlphaFoldDB" id="A0A2K3MB79"/>
<dbReference type="GO" id="GO:0006879">
    <property type="term" value="P:intracellular iron ion homeostasis"/>
    <property type="evidence" value="ECO:0007669"/>
    <property type="project" value="TreeGrafter"/>
</dbReference>
<dbReference type="InterPro" id="IPR013766">
    <property type="entry name" value="Thioredoxin_domain"/>
</dbReference>
<feature type="domain" description="Thioredoxin" evidence="1">
    <location>
        <begin position="1"/>
        <end position="98"/>
    </location>
</feature>
<dbReference type="InterPro" id="IPR036249">
    <property type="entry name" value="Thioredoxin-like_sf"/>
</dbReference>
<dbReference type="Gene3D" id="3.40.30.10">
    <property type="entry name" value="Glutaredoxin"/>
    <property type="match status" value="1"/>
</dbReference>
<dbReference type="PANTHER" id="PTHR10293">
    <property type="entry name" value="GLUTAREDOXIN FAMILY MEMBER"/>
    <property type="match status" value="1"/>
</dbReference>
<dbReference type="Proteomes" id="UP000236291">
    <property type="component" value="Unassembled WGS sequence"/>
</dbReference>